<evidence type="ECO:0000313" key="3">
    <source>
        <dbReference type="Proteomes" id="UP000011083"/>
    </source>
</evidence>
<accession>L8H9P7</accession>
<reference evidence="2 3" key="1">
    <citation type="journal article" date="2013" name="Genome Biol.">
        <title>Genome of Acanthamoeba castellanii highlights extensive lateral gene transfer and early evolution of tyrosine kinase signaling.</title>
        <authorList>
            <person name="Clarke M."/>
            <person name="Lohan A.J."/>
            <person name="Liu B."/>
            <person name="Lagkouvardos I."/>
            <person name="Roy S."/>
            <person name="Zafar N."/>
            <person name="Bertelli C."/>
            <person name="Schilde C."/>
            <person name="Kianianmomeni A."/>
            <person name="Burglin T.R."/>
            <person name="Frech C."/>
            <person name="Turcotte B."/>
            <person name="Kopec K.O."/>
            <person name="Synnott J.M."/>
            <person name="Choo C."/>
            <person name="Paponov I."/>
            <person name="Finkler A."/>
            <person name="Soon Heng Tan C."/>
            <person name="Hutchins A.P."/>
            <person name="Weinmeier T."/>
            <person name="Rattei T."/>
            <person name="Chu J.S."/>
            <person name="Gimenez G."/>
            <person name="Irimia M."/>
            <person name="Rigden D.J."/>
            <person name="Fitzpatrick D.A."/>
            <person name="Lorenzo-Morales J."/>
            <person name="Bateman A."/>
            <person name="Chiu C.H."/>
            <person name="Tang P."/>
            <person name="Hegemann P."/>
            <person name="Fromm H."/>
            <person name="Raoult D."/>
            <person name="Greub G."/>
            <person name="Miranda-Saavedra D."/>
            <person name="Chen N."/>
            <person name="Nash P."/>
            <person name="Ginger M.L."/>
            <person name="Horn M."/>
            <person name="Schaap P."/>
            <person name="Caler L."/>
            <person name="Loftus B."/>
        </authorList>
    </citation>
    <scope>NUCLEOTIDE SEQUENCE [LARGE SCALE GENOMIC DNA]</scope>
    <source>
        <strain evidence="2 3">Neff</strain>
    </source>
</reference>
<feature type="compositionally biased region" description="Basic and acidic residues" evidence="1">
    <location>
        <begin position="38"/>
        <end position="51"/>
    </location>
</feature>
<dbReference type="Gene3D" id="3.40.50.300">
    <property type="entry name" value="P-loop containing nucleotide triphosphate hydrolases"/>
    <property type="match status" value="1"/>
</dbReference>
<dbReference type="EMBL" id="KB007891">
    <property type="protein sequence ID" value="ELR21972.1"/>
    <property type="molecule type" value="Genomic_DNA"/>
</dbReference>
<feature type="region of interest" description="Disordered" evidence="1">
    <location>
        <begin position="1"/>
        <end position="51"/>
    </location>
</feature>
<dbReference type="Proteomes" id="UP000011083">
    <property type="component" value="Unassembled WGS sequence"/>
</dbReference>
<sequence>MMENPAAAAQQGRRKRGRHGDWEDNNAQRPTTTTTTSTKERQPKIKDPKSEAARLFGCTPKQVSPFKVANDPFNPGNSLEGWICRKEGSMGGALFITHVNRRRVEPQTIYGTPKLKYPYATKENNEWKTFSEACCHYYVATKWNGMNVLFFKYTDEDGNTYVTGKSKGSASLADGTFGNFFTSTLQVLGFDGGVPEGGLWKNLPARLALLANPLVQSLTFELCGNKEPHLVKYDFDLDLQPLFSTTVSGQISPIIVSPEEGGDVLHPFDQAEVVRVCKEYQERDFALNEEYRKAHGLKHKYEYNHFATEGHVLYLLDAKQHLIGRTMYKVKPRDIEEVHWGNFDATMEGRVKEAVAKIATREKPMTAASLRAELDMGPKEWGRRLGGADALLTRYGSDVMNAVGQLSKTTIAKRLAKRGWLRFSEDDYKGHVECKAHMLTTLSEMSEEGRPKDVVVDASVLNPVHRKGWISTLHAAGYWNVYALHLDISADVCKRRAASLHGEESDEGRSMQEAIGKLAQSAEAQPKAREGLQRIAAVHTDAEIEEFLASLS</sequence>
<dbReference type="KEGG" id="acan:ACA1_325440"/>
<dbReference type="VEuPathDB" id="AmoebaDB:ACA1_325440"/>
<dbReference type="InterPro" id="IPR027417">
    <property type="entry name" value="P-loop_NTPase"/>
</dbReference>
<feature type="compositionally biased region" description="Low complexity" evidence="1">
    <location>
        <begin position="1"/>
        <end position="11"/>
    </location>
</feature>
<proteinExistence type="predicted"/>
<evidence type="ECO:0000256" key="1">
    <source>
        <dbReference type="SAM" id="MobiDB-lite"/>
    </source>
</evidence>
<protein>
    <submittedName>
        <fullName evidence="2">Uncharacterized protein</fullName>
    </submittedName>
</protein>
<keyword evidence="3" id="KW-1185">Reference proteome</keyword>
<gene>
    <name evidence="2" type="ORF">ACA1_325440</name>
</gene>
<dbReference type="OrthoDB" id="18625at2759"/>
<dbReference type="RefSeq" id="XP_004348346.1">
    <property type="nucleotide sequence ID" value="XM_004348296.1"/>
</dbReference>
<organism evidence="2 3">
    <name type="scientific">Acanthamoeba castellanii (strain ATCC 30010 / Neff)</name>
    <dbReference type="NCBI Taxonomy" id="1257118"/>
    <lineage>
        <taxon>Eukaryota</taxon>
        <taxon>Amoebozoa</taxon>
        <taxon>Discosea</taxon>
        <taxon>Longamoebia</taxon>
        <taxon>Centramoebida</taxon>
        <taxon>Acanthamoebidae</taxon>
        <taxon>Acanthamoeba</taxon>
    </lineage>
</organism>
<name>L8H9P7_ACACF</name>
<evidence type="ECO:0000313" key="2">
    <source>
        <dbReference type="EMBL" id="ELR21972.1"/>
    </source>
</evidence>
<dbReference type="GeneID" id="14922892"/>
<dbReference type="AlphaFoldDB" id="L8H9P7"/>
<dbReference type="SUPFAM" id="SSF52540">
    <property type="entry name" value="P-loop containing nucleoside triphosphate hydrolases"/>
    <property type="match status" value="1"/>
</dbReference>